<evidence type="ECO:0000256" key="3">
    <source>
        <dbReference type="ARBA" id="ARBA00022692"/>
    </source>
</evidence>
<proteinExistence type="predicted"/>
<dbReference type="GO" id="GO:0022857">
    <property type="term" value="F:transmembrane transporter activity"/>
    <property type="evidence" value="ECO:0007669"/>
    <property type="project" value="InterPro"/>
</dbReference>
<dbReference type="EMBL" id="JAPQKH010000006">
    <property type="protein sequence ID" value="KAJ5094291.1"/>
    <property type="molecule type" value="Genomic_DNA"/>
</dbReference>
<evidence type="ECO:0000256" key="6">
    <source>
        <dbReference type="SAM" id="Phobius"/>
    </source>
</evidence>
<feature type="transmembrane region" description="Helical" evidence="6">
    <location>
        <begin position="277"/>
        <end position="300"/>
    </location>
</feature>
<keyword evidence="3 6" id="KW-0812">Transmembrane</keyword>
<dbReference type="InterPro" id="IPR004840">
    <property type="entry name" value="Amino_acid_permease_CS"/>
</dbReference>
<organism evidence="7 8">
    <name type="scientific">Penicillium angulare</name>
    <dbReference type="NCBI Taxonomy" id="116970"/>
    <lineage>
        <taxon>Eukaryota</taxon>
        <taxon>Fungi</taxon>
        <taxon>Dikarya</taxon>
        <taxon>Ascomycota</taxon>
        <taxon>Pezizomycotina</taxon>
        <taxon>Eurotiomycetes</taxon>
        <taxon>Eurotiomycetidae</taxon>
        <taxon>Eurotiales</taxon>
        <taxon>Aspergillaceae</taxon>
        <taxon>Penicillium</taxon>
    </lineage>
</organism>
<dbReference type="AlphaFoldDB" id="A0A9W9K6E9"/>
<evidence type="ECO:0000256" key="1">
    <source>
        <dbReference type="ARBA" id="ARBA00004141"/>
    </source>
</evidence>
<dbReference type="InterPro" id="IPR002293">
    <property type="entry name" value="AA/rel_permease1"/>
</dbReference>
<reference evidence="7" key="1">
    <citation type="submission" date="2022-11" db="EMBL/GenBank/DDBJ databases">
        <authorList>
            <person name="Petersen C."/>
        </authorList>
    </citation>
    <scope>NUCLEOTIDE SEQUENCE</scope>
    <source>
        <strain evidence="7">IBT 30069</strain>
    </source>
</reference>
<dbReference type="Pfam" id="PF13520">
    <property type="entry name" value="AA_permease_2"/>
    <property type="match status" value="1"/>
</dbReference>
<feature type="transmembrane region" description="Helical" evidence="6">
    <location>
        <begin position="478"/>
        <end position="496"/>
    </location>
</feature>
<keyword evidence="2" id="KW-0813">Transport</keyword>
<dbReference type="GO" id="GO:0016020">
    <property type="term" value="C:membrane"/>
    <property type="evidence" value="ECO:0007669"/>
    <property type="project" value="UniProtKB-SubCell"/>
</dbReference>
<evidence type="ECO:0000256" key="2">
    <source>
        <dbReference type="ARBA" id="ARBA00022448"/>
    </source>
</evidence>
<feature type="transmembrane region" description="Helical" evidence="6">
    <location>
        <begin position="33"/>
        <end position="52"/>
    </location>
</feature>
<evidence type="ECO:0000256" key="5">
    <source>
        <dbReference type="ARBA" id="ARBA00023136"/>
    </source>
</evidence>
<dbReference type="Proteomes" id="UP001149165">
    <property type="component" value="Unassembled WGS sequence"/>
</dbReference>
<dbReference type="PIRSF" id="PIRSF006060">
    <property type="entry name" value="AA_transporter"/>
    <property type="match status" value="1"/>
</dbReference>
<comment type="caution">
    <text evidence="7">The sequence shown here is derived from an EMBL/GenBank/DDBJ whole genome shotgun (WGS) entry which is preliminary data.</text>
</comment>
<reference evidence="7" key="2">
    <citation type="journal article" date="2023" name="IMA Fungus">
        <title>Comparative genomic study of the Penicillium genus elucidates a diverse pangenome and 15 lateral gene transfer events.</title>
        <authorList>
            <person name="Petersen C."/>
            <person name="Sorensen T."/>
            <person name="Nielsen M.R."/>
            <person name="Sondergaard T.E."/>
            <person name="Sorensen J.L."/>
            <person name="Fitzpatrick D.A."/>
            <person name="Frisvad J.C."/>
            <person name="Nielsen K.L."/>
        </authorList>
    </citation>
    <scope>NUCLEOTIDE SEQUENCE</scope>
    <source>
        <strain evidence="7">IBT 30069</strain>
    </source>
</reference>
<dbReference type="PROSITE" id="PS00218">
    <property type="entry name" value="AMINO_ACID_PERMEASE_1"/>
    <property type="match status" value="1"/>
</dbReference>
<keyword evidence="8" id="KW-1185">Reference proteome</keyword>
<comment type="subcellular location">
    <subcellularLocation>
        <location evidence="1">Membrane</location>
        <topology evidence="1">Multi-pass membrane protein</topology>
    </subcellularLocation>
</comment>
<keyword evidence="5 6" id="KW-0472">Membrane</keyword>
<accession>A0A9W9K6E9</accession>
<gene>
    <name evidence="7" type="ORF">N7456_010152</name>
</gene>
<dbReference type="OrthoDB" id="3257095at2759"/>
<name>A0A9W9K6E9_9EURO</name>
<protein>
    <submittedName>
        <fullName evidence="7">Amino acid permease family protein</fullName>
    </submittedName>
</protein>
<feature type="transmembrane region" description="Helical" evidence="6">
    <location>
        <begin position="447"/>
        <end position="466"/>
    </location>
</feature>
<dbReference type="Gene3D" id="1.20.1740.10">
    <property type="entry name" value="Amino acid/polyamine transporter I"/>
    <property type="match status" value="1"/>
</dbReference>
<feature type="transmembrane region" description="Helical" evidence="6">
    <location>
        <begin position="114"/>
        <end position="139"/>
    </location>
</feature>
<feature type="transmembrane region" description="Helical" evidence="6">
    <location>
        <begin position="64"/>
        <end position="86"/>
    </location>
</feature>
<sequence length="508" mass="55282">MERDSEIADTKSIDQDALDIIALGHEQAFSRKFNIYSLLALAFCVLGSWGAISSDLATGFSSGGPVIILWGLVLVALCNLCVVLSLGELCSSMPTSLGQAYYIFHLCDSPTGRFFSYMCAWINVFGWWTATATLVAFNTNFLLGMKLMFDPDWNGINQGWLSFVVYVGLSLMITVVNVVACRKDPILPWLNNVMGIGFVALFAVFCIAFMVSVSTNPNLSFQTPSFVFGTWANETGWNNGVTWFLGLLQSAYGLTAFDSVIHMAEEIPDPRRNVPKAMYLAIISGAGTSFIFMVICLFCLQDEVAIANSPSGLPFIGLTQQIIGLQGATALVALFTVICIGQNVSVATTASRMTWGFAREGGFPFSRYLAHVDPYWKSPVRATWAQGIITAAIGVLYLFSTTVLQAIVSVSSIALMISYGMPIATLLLVGREKLSPGPFKLGRWGKLLNYVSVVTCTVVSVFFFFPGTPKPTGGDMNYAIAVFGVMLVISLIFWLAKGRQTFFKIAVE</sequence>
<feature type="transmembrane region" description="Helical" evidence="6">
    <location>
        <begin position="382"/>
        <end position="400"/>
    </location>
</feature>
<dbReference type="PANTHER" id="PTHR45649:SF22">
    <property type="entry name" value="TRANSPORTER, PUTATIVE (EUROFUNG)-RELATED"/>
    <property type="match status" value="1"/>
</dbReference>
<dbReference type="PANTHER" id="PTHR45649">
    <property type="entry name" value="AMINO-ACID PERMEASE BAT1"/>
    <property type="match status" value="1"/>
</dbReference>
<feature type="transmembrane region" description="Helical" evidence="6">
    <location>
        <begin position="159"/>
        <end position="181"/>
    </location>
</feature>
<evidence type="ECO:0000313" key="7">
    <source>
        <dbReference type="EMBL" id="KAJ5094291.1"/>
    </source>
</evidence>
<dbReference type="GO" id="GO:0006865">
    <property type="term" value="P:amino acid transport"/>
    <property type="evidence" value="ECO:0007669"/>
    <property type="project" value="InterPro"/>
</dbReference>
<evidence type="ECO:0000256" key="4">
    <source>
        <dbReference type="ARBA" id="ARBA00022989"/>
    </source>
</evidence>
<evidence type="ECO:0000313" key="8">
    <source>
        <dbReference type="Proteomes" id="UP001149165"/>
    </source>
</evidence>
<feature type="transmembrane region" description="Helical" evidence="6">
    <location>
        <begin position="406"/>
        <end position="427"/>
    </location>
</feature>
<feature type="transmembrane region" description="Helical" evidence="6">
    <location>
        <begin position="193"/>
        <end position="213"/>
    </location>
</feature>
<keyword evidence="4 6" id="KW-1133">Transmembrane helix</keyword>